<evidence type="ECO:0000256" key="1">
    <source>
        <dbReference type="ARBA" id="ARBA00004141"/>
    </source>
</evidence>
<dbReference type="Pfam" id="PF07690">
    <property type="entry name" value="MFS_1"/>
    <property type="match status" value="1"/>
</dbReference>
<dbReference type="SMART" id="SM00906">
    <property type="entry name" value="Fungal_trans"/>
    <property type="match status" value="1"/>
</dbReference>
<accession>A0AB34G6D7</accession>
<feature type="transmembrane region" description="Helical" evidence="4">
    <location>
        <begin position="850"/>
        <end position="871"/>
    </location>
</feature>
<evidence type="ECO:0000256" key="2">
    <source>
        <dbReference type="ARBA" id="ARBA00006727"/>
    </source>
</evidence>
<keyword evidence="7" id="KW-1185">Reference proteome</keyword>
<feature type="transmembrane region" description="Helical" evidence="4">
    <location>
        <begin position="759"/>
        <end position="778"/>
    </location>
</feature>
<dbReference type="InterPro" id="IPR020846">
    <property type="entry name" value="MFS_dom"/>
</dbReference>
<keyword evidence="4" id="KW-0472">Membrane</keyword>
<dbReference type="Proteomes" id="UP001163105">
    <property type="component" value="Unassembled WGS sequence"/>
</dbReference>
<feature type="transmembrane region" description="Helical" evidence="4">
    <location>
        <begin position="790"/>
        <end position="813"/>
    </location>
</feature>
<comment type="similarity">
    <text evidence="2">Belongs to the major facilitator superfamily. Monocarboxylate porter (TC 2.A.1.13) family.</text>
</comment>
<feature type="transmembrane region" description="Helical" evidence="4">
    <location>
        <begin position="734"/>
        <end position="752"/>
    </location>
</feature>
<evidence type="ECO:0000256" key="4">
    <source>
        <dbReference type="SAM" id="Phobius"/>
    </source>
</evidence>
<dbReference type="PROSITE" id="PS50850">
    <property type="entry name" value="MFS"/>
    <property type="match status" value="1"/>
</dbReference>
<feature type="transmembrane region" description="Helical" evidence="4">
    <location>
        <begin position="588"/>
        <end position="608"/>
    </location>
</feature>
<dbReference type="InterPro" id="IPR011701">
    <property type="entry name" value="MFS"/>
</dbReference>
<dbReference type="Pfam" id="PF04082">
    <property type="entry name" value="Fungal_trans"/>
    <property type="match status" value="1"/>
</dbReference>
<dbReference type="GO" id="GO:0016020">
    <property type="term" value="C:membrane"/>
    <property type="evidence" value="ECO:0007669"/>
    <property type="project" value="UniProtKB-SubCell"/>
</dbReference>
<feature type="domain" description="Major facilitator superfamily (MFS) profile" evidence="5">
    <location>
        <begin position="468"/>
        <end position="876"/>
    </location>
</feature>
<feature type="transmembrane region" description="Helical" evidence="4">
    <location>
        <begin position="563"/>
        <end position="582"/>
    </location>
</feature>
<proteinExistence type="inferred from homology"/>
<reference evidence="6" key="1">
    <citation type="submission" date="2023-01" db="EMBL/GenBank/DDBJ databases">
        <title>The growth and conidiation of Purpureocillium lavendulum are regulated by nitrogen source and histone H3K14 acetylation.</title>
        <authorList>
            <person name="Tang P."/>
            <person name="Han J."/>
            <person name="Zhang C."/>
            <person name="Tang P."/>
            <person name="Qi F."/>
            <person name="Zhang K."/>
            <person name="Liang L."/>
        </authorList>
    </citation>
    <scope>NUCLEOTIDE SEQUENCE</scope>
    <source>
        <strain evidence="6">YMF1.00683</strain>
    </source>
</reference>
<gene>
    <name evidence="6" type="ORF">O9K51_02088</name>
</gene>
<dbReference type="PANTHER" id="PTHR11360:SF240">
    <property type="entry name" value="MONOCARBOXYLATE TRANSPORTER (EUROFUNG)-RELATED"/>
    <property type="match status" value="1"/>
</dbReference>
<dbReference type="SUPFAM" id="SSF103473">
    <property type="entry name" value="MFS general substrate transporter"/>
    <property type="match status" value="1"/>
</dbReference>
<dbReference type="PANTHER" id="PTHR11360">
    <property type="entry name" value="MONOCARBOXYLATE TRANSPORTER"/>
    <property type="match status" value="1"/>
</dbReference>
<keyword evidence="4" id="KW-0812">Transmembrane</keyword>
<dbReference type="CDD" id="cd12148">
    <property type="entry name" value="fungal_TF_MHR"/>
    <property type="match status" value="1"/>
</dbReference>
<dbReference type="InterPro" id="IPR036259">
    <property type="entry name" value="MFS_trans_sf"/>
</dbReference>
<dbReference type="GO" id="GO:0003677">
    <property type="term" value="F:DNA binding"/>
    <property type="evidence" value="ECO:0007669"/>
    <property type="project" value="InterPro"/>
</dbReference>
<comment type="subcellular location">
    <subcellularLocation>
        <location evidence="1">Membrane</location>
        <topology evidence="1">Multi-pass membrane protein</topology>
    </subcellularLocation>
</comment>
<name>A0AB34G6D7_9HYPO</name>
<comment type="caution">
    <text evidence="6">The sequence shown here is derived from an EMBL/GenBank/DDBJ whole genome shotgun (WGS) entry which is preliminary data.</text>
</comment>
<organism evidence="6 7">
    <name type="scientific">Purpureocillium lavendulum</name>
    <dbReference type="NCBI Taxonomy" id="1247861"/>
    <lineage>
        <taxon>Eukaryota</taxon>
        <taxon>Fungi</taxon>
        <taxon>Dikarya</taxon>
        <taxon>Ascomycota</taxon>
        <taxon>Pezizomycotina</taxon>
        <taxon>Sordariomycetes</taxon>
        <taxon>Hypocreomycetidae</taxon>
        <taxon>Hypocreales</taxon>
        <taxon>Ophiocordycipitaceae</taxon>
        <taxon>Purpureocillium</taxon>
    </lineage>
</organism>
<feature type="transmembrane region" description="Helical" evidence="4">
    <location>
        <begin position="825"/>
        <end position="844"/>
    </location>
</feature>
<dbReference type="InterPro" id="IPR050327">
    <property type="entry name" value="Proton-linked_MCT"/>
</dbReference>
<dbReference type="CDD" id="cd17352">
    <property type="entry name" value="MFS_MCT_SLC16"/>
    <property type="match status" value="1"/>
</dbReference>
<feature type="transmembrane region" description="Helical" evidence="4">
    <location>
        <begin position="650"/>
        <end position="670"/>
    </location>
</feature>
<dbReference type="AlphaFoldDB" id="A0AB34G6D7"/>
<feature type="transmembrane region" description="Helical" evidence="4">
    <location>
        <begin position="691"/>
        <end position="714"/>
    </location>
</feature>
<dbReference type="GO" id="GO:0006351">
    <property type="term" value="P:DNA-templated transcription"/>
    <property type="evidence" value="ECO:0007669"/>
    <property type="project" value="InterPro"/>
</dbReference>
<evidence type="ECO:0000313" key="6">
    <source>
        <dbReference type="EMBL" id="KAJ6447313.1"/>
    </source>
</evidence>
<sequence>MDDIFSNQAPPTQISQSLDNVEDHLYQLSGASSDADPWLLRHCKFDDYGVRRLFKVHIRNAGGVPTREKIPAHFLVGERVVYDAARHEAGIDRHHDLRTELASPELKVASRFMKRVYPLVPVLSRSGMNLDAVHGLPSLEDLNGIPAHLLAAIYGSALPFASEDSFLYLMTSHEKPPMSKIWFMVYKFICENIHSPRLSLIQASILYIHRHVEDEHSYGVADTASVWSIIGMTVGLAHSLGLNLECRLFGLPHEEKSLRRRLWWALYIEDKWASLLFGRPPYIRSSEWDVSEPDDSDFVTTSERDPRSAADVSISFRHMASLAVIAESIQDGLYSLRASQKLSEDIPASVAAAKPLLQSLSAWRESLPLVGGHHSLRETAAGTQGPFPATIYQGYLTLLVYIWRALLRTTVRSTDPPVVIHVDDLPESANLLRDVDWGLHLLPDLNIEVQESRGVQSGIVKDLYEAALTCGSNVLDFLSGLDSHAFHEFWYSWSRKSFATISNFLTLLLVQAPDFSEAAWIAEHDLNNASESKIGWIFSCYAFFLYFGGAQVGPIFDAYDIRVLLIPGSIGFILSMFFLSLSTDFYQYLLSYGVLGGVSASLLFNPSLAAIGHWFQKRRAFATGLACTAGGLAGIAFPLIILFVSPRLGFAWAIRIIAFACLVCLVVACISLRKRLPNNKQAGASIDLRALADLSFATTTLSVFLIEFAVFIPYTYIVSYALRHGFEIRQAQMLNVFLNIGAVPGRALSGYAADRFGTFNTMCVTAAACTLFILGLWLTADGNQAKTTTFVILFGFWSGAAISLTPVCVSRVCKIEDYGKRNGTAFFAASFGALVGVPISGAIVDGSGGNYMGLIIFAGVLYALALLTFTIARGIAGGWKTCLF</sequence>
<feature type="transmembrane region" description="Helical" evidence="4">
    <location>
        <begin position="534"/>
        <end position="556"/>
    </location>
</feature>
<evidence type="ECO:0000313" key="7">
    <source>
        <dbReference type="Proteomes" id="UP001163105"/>
    </source>
</evidence>
<dbReference type="GO" id="GO:0008270">
    <property type="term" value="F:zinc ion binding"/>
    <property type="evidence" value="ECO:0007669"/>
    <property type="project" value="InterPro"/>
</dbReference>
<keyword evidence="3" id="KW-0539">Nucleus</keyword>
<protein>
    <submittedName>
        <fullName evidence="6">MMP37-like protein</fullName>
    </submittedName>
</protein>
<dbReference type="EMBL" id="JAQHRD010000001">
    <property type="protein sequence ID" value="KAJ6447313.1"/>
    <property type="molecule type" value="Genomic_DNA"/>
</dbReference>
<evidence type="ECO:0000259" key="5">
    <source>
        <dbReference type="PROSITE" id="PS50850"/>
    </source>
</evidence>
<keyword evidence="4" id="KW-1133">Transmembrane helix</keyword>
<dbReference type="GO" id="GO:0022857">
    <property type="term" value="F:transmembrane transporter activity"/>
    <property type="evidence" value="ECO:0007669"/>
    <property type="project" value="InterPro"/>
</dbReference>
<dbReference type="Gene3D" id="1.20.1250.20">
    <property type="entry name" value="MFS general substrate transporter like domains"/>
    <property type="match status" value="1"/>
</dbReference>
<feature type="transmembrane region" description="Helical" evidence="4">
    <location>
        <begin position="620"/>
        <end position="644"/>
    </location>
</feature>
<dbReference type="InterPro" id="IPR007219">
    <property type="entry name" value="XnlR_reg_dom"/>
</dbReference>
<evidence type="ECO:0000256" key="3">
    <source>
        <dbReference type="ARBA" id="ARBA00023242"/>
    </source>
</evidence>